<keyword evidence="3" id="KW-0732">Signal</keyword>
<dbReference type="CDD" id="cd08977">
    <property type="entry name" value="SusD"/>
    <property type="match status" value="1"/>
</dbReference>
<dbReference type="InterPro" id="IPR033985">
    <property type="entry name" value="SusD-like_N"/>
</dbReference>
<comment type="caution">
    <text evidence="8">The sequence shown here is derived from an EMBL/GenBank/DDBJ whole genome shotgun (WGS) entry which is preliminary data.</text>
</comment>
<dbReference type="EMBL" id="JAUJEB010000011">
    <property type="protein sequence ID" value="MDN5216893.1"/>
    <property type="molecule type" value="Genomic_DNA"/>
</dbReference>
<protein>
    <submittedName>
        <fullName evidence="8">RagB/SusD family nutrient uptake outer membrane protein</fullName>
    </submittedName>
</protein>
<evidence type="ECO:0000256" key="2">
    <source>
        <dbReference type="ARBA" id="ARBA00006275"/>
    </source>
</evidence>
<gene>
    <name evidence="8" type="ORF">QQ020_32785</name>
</gene>
<dbReference type="RefSeq" id="WP_346762230.1">
    <property type="nucleotide sequence ID" value="NZ_JAUJEB010000011.1"/>
</dbReference>
<evidence type="ECO:0000256" key="3">
    <source>
        <dbReference type="ARBA" id="ARBA00022729"/>
    </source>
</evidence>
<keyword evidence="9" id="KW-1185">Reference proteome</keyword>
<comment type="similarity">
    <text evidence="2">Belongs to the SusD family.</text>
</comment>
<evidence type="ECO:0000256" key="4">
    <source>
        <dbReference type="ARBA" id="ARBA00023136"/>
    </source>
</evidence>
<evidence type="ECO:0000259" key="7">
    <source>
        <dbReference type="Pfam" id="PF14322"/>
    </source>
</evidence>
<evidence type="ECO:0000313" key="9">
    <source>
        <dbReference type="Proteomes" id="UP001172083"/>
    </source>
</evidence>
<keyword evidence="4" id="KW-0472">Membrane</keyword>
<dbReference type="Proteomes" id="UP001172083">
    <property type="component" value="Unassembled WGS sequence"/>
</dbReference>
<name>A0ABT8LH66_9BACT</name>
<proteinExistence type="inferred from homology"/>
<dbReference type="Pfam" id="PF07980">
    <property type="entry name" value="SusD_RagB"/>
    <property type="match status" value="1"/>
</dbReference>
<dbReference type="Gene3D" id="1.25.40.390">
    <property type="match status" value="1"/>
</dbReference>
<feature type="domain" description="RagB/SusD" evidence="6">
    <location>
        <begin position="389"/>
        <end position="522"/>
    </location>
</feature>
<evidence type="ECO:0000256" key="5">
    <source>
        <dbReference type="ARBA" id="ARBA00023237"/>
    </source>
</evidence>
<accession>A0ABT8LH66</accession>
<feature type="domain" description="SusD-like N-terminal" evidence="7">
    <location>
        <begin position="35"/>
        <end position="227"/>
    </location>
</feature>
<dbReference type="InterPro" id="IPR011990">
    <property type="entry name" value="TPR-like_helical_dom_sf"/>
</dbReference>
<sequence>MKKIYILFVIFLAPVVSCDSLLDEEAFDIVTPNNFFQKKEDVAVAVNGTYDAIQNNSLWRNLSFTDLVAGSGGHAFNNPFKNLTYEDNNGSVWGIWRQLYVGIGRANDTLERLKGSSLDEQQKARFEGELRFIRAYCYFYLVRLFVRVPIVTKPPANLEEVVIADSATVVNGVDSEFYIQRSRSDVYDFIIEDLEFAEENLPSGYAANELGRATKGAAAGMLGKVYLQRAGTQFNPDTGSLESGDVTSYTLAAQQFEKVLTMGYALEPNFANVFDPANEADNTEVIYALKYINSADAGVTGEGNRITADYGIVRSGPTPFSFNQTHVNKEFFDDWIAANGDDDNRRLPTFMDFYIDAQGDTVRFGSSAAFRFIKVRKLLSDLREGIGGSTSATNATDYGQDWIVLRYADVLLMHSEALNESGTIPDAQTISGINEVRSRAGKVPISLPITKEALRDEIFDERKWELCFEGQYYYDCQRYGRLLEEIAKSPERRRTPILRHYVYPIPFNATQNNPSLKQNEGW</sequence>
<dbReference type="Pfam" id="PF14322">
    <property type="entry name" value="SusD-like_3"/>
    <property type="match status" value="1"/>
</dbReference>
<evidence type="ECO:0000256" key="1">
    <source>
        <dbReference type="ARBA" id="ARBA00004442"/>
    </source>
</evidence>
<evidence type="ECO:0000313" key="8">
    <source>
        <dbReference type="EMBL" id="MDN5216893.1"/>
    </source>
</evidence>
<dbReference type="InterPro" id="IPR012944">
    <property type="entry name" value="SusD_RagB_dom"/>
</dbReference>
<keyword evidence="5" id="KW-0998">Cell outer membrane</keyword>
<comment type="subcellular location">
    <subcellularLocation>
        <location evidence="1">Cell outer membrane</location>
    </subcellularLocation>
</comment>
<organism evidence="8 9">
    <name type="scientific">Agaribacillus aureus</name>
    <dbReference type="NCBI Taxonomy" id="3051825"/>
    <lineage>
        <taxon>Bacteria</taxon>
        <taxon>Pseudomonadati</taxon>
        <taxon>Bacteroidota</taxon>
        <taxon>Cytophagia</taxon>
        <taxon>Cytophagales</taxon>
        <taxon>Splendidivirgaceae</taxon>
        <taxon>Agaribacillus</taxon>
    </lineage>
</organism>
<evidence type="ECO:0000259" key="6">
    <source>
        <dbReference type="Pfam" id="PF07980"/>
    </source>
</evidence>
<dbReference type="SUPFAM" id="SSF48452">
    <property type="entry name" value="TPR-like"/>
    <property type="match status" value="1"/>
</dbReference>
<reference evidence="8" key="1">
    <citation type="submission" date="2023-06" db="EMBL/GenBank/DDBJ databases">
        <title>Genomic of Agaribacillus aureum.</title>
        <authorList>
            <person name="Wang G."/>
        </authorList>
    </citation>
    <scope>NUCLEOTIDE SEQUENCE</scope>
    <source>
        <strain evidence="8">BMA12</strain>
    </source>
</reference>